<dbReference type="Gene3D" id="2.40.160.20">
    <property type="match status" value="1"/>
</dbReference>
<dbReference type="GO" id="GO:0009279">
    <property type="term" value="C:cell outer membrane"/>
    <property type="evidence" value="ECO:0007669"/>
    <property type="project" value="UniProtKB-SubCell"/>
</dbReference>
<keyword evidence="4" id="KW-1185">Reference proteome</keyword>
<dbReference type="EMBL" id="CP011371">
    <property type="protein sequence ID" value="AKJ29227.1"/>
    <property type="molecule type" value="Genomic_DNA"/>
</dbReference>
<evidence type="ECO:0000256" key="2">
    <source>
        <dbReference type="SAM" id="SignalP"/>
    </source>
</evidence>
<dbReference type="AlphaFoldDB" id="A0A0G3BIL3"/>
<evidence type="ECO:0000313" key="4">
    <source>
        <dbReference type="Proteomes" id="UP000035352"/>
    </source>
</evidence>
<evidence type="ECO:0000313" key="3">
    <source>
        <dbReference type="EMBL" id="AKJ29227.1"/>
    </source>
</evidence>
<gene>
    <name evidence="3" type="ORF">AAW51_2536</name>
</gene>
<name>A0A0G3BIL3_9BURK</name>
<dbReference type="NCBIfam" id="TIGR04565">
    <property type="entry name" value="OMP_myx_plus"/>
    <property type="match status" value="1"/>
</dbReference>
<dbReference type="PATRIC" id="fig|413882.6.peg.2650"/>
<accession>A0A0G3BIL3</accession>
<protein>
    <recommendedName>
        <fullName evidence="5">Outer membrane beta-barrel domain-containing protein</fullName>
    </recommendedName>
</protein>
<comment type="subcellular location">
    <subcellularLocation>
        <location evidence="1">Cell outer membrane</location>
    </subcellularLocation>
</comment>
<dbReference type="KEGG" id="pbh:AAW51_2536"/>
<evidence type="ECO:0008006" key="5">
    <source>
        <dbReference type="Google" id="ProtNLM"/>
    </source>
</evidence>
<dbReference type="RefSeq" id="WP_047194904.1">
    <property type="nucleotide sequence ID" value="NZ_CP011371.1"/>
</dbReference>
<reference evidence="3 4" key="1">
    <citation type="submission" date="2015-05" db="EMBL/GenBank/DDBJ databases">
        <authorList>
            <person name="Tang B."/>
            <person name="Yu Y."/>
        </authorList>
    </citation>
    <scope>NUCLEOTIDE SEQUENCE [LARGE SCALE GENOMIC DNA]</scope>
    <source>
        <strain evidence="3 4">DSM 7029</strain>
    </source>
</reference>
<keyword evidence="2" id="KW-0732">Signal</keyword>
<dbReference type="SUPFAM" id="SSF56925">
    <property type="entry name" value="OMPA-like"/>
    <property type="match status" value="1"/>
</dbReference>
<dbReference type="STRING" id="413882.AAW51_2536"/>
<feature type="signal peptide" evidence="2">
    <location>
        <begin position="1"/>
        <end position="24"/>
    </location>
</feature>
<sequence>MRTQVLALPLLTTALAMASLAAPAAEPAPATEQVVVPEVDRRDVKRPRIPSNDFEAGLFTGVYSTENFGSSVVAGLRLGYHITEDFFVEAAYGRTKVSDESFRQVLPGGIFGGEKETLSYYNLSVGYNVLPGEVFIGSQRAKASALYLIAGVGSTRFNDQRNQTINLGLGSRVFLADWAALQVDLRDHMFSLDLLGKRQSTHNLELTAGLTFFF</sequence>
<dbReference type="OrthoDB" id="9150045at2"/>
<dbReference type="InterPro" id="IPR030820">
    <property type="entry name" value="OMP_myx_plus_Proteobacteria"/>
</dbReference>
<dbReference type="InterPro" id="IPR011250">
    <property type="entry name" value="OMP/PagP_B-barrel"/>
</dbReference>
<evidence type="ECO:0000256" key="1">
    <source>
        <dbReference type="ARBA" id="ARBA00004442"/>
    </source>
</evidence>
<dbReference type="Proteomes" id="UP000035352">
    <property type="component" value="Chromosome"/>
</dbReference>
<organism evidence="3 4">
    <name type="scientific">Caldimonas brevitalea</name>
    <dbReference type="NCBI Taxonomy" id="413882"/>
    <lineage>
        <taxon>Bacteria</taxon>
        <taxon>Pseudomonadati</taxon>
        <taxon>Pseudomonadota</taxon>
        <taxon>Betaproteobacteria</taxon>
        <taxon>Burkholderiales</taxon>
        <taxon>Sphaerotilaceae</taxon>
        <taxon>Caldimonas</taxon>
    </lineage>
</organism>
<proteinExistence type="predicted"/>
<feature type="chain" id="PRO_5002551827" description="Outer membrane beta-barrel domain-containing protein" evidence="2">
    <location>
        <begin position="25"/>
        <end position="214"/>
    </location>
</feature>